<dbReference type="PANTHER" id="PTHR42110">
    <property type="entry name" value="L-ASPARAGINASE, PUTATIVE (AFU_ORTHOLOGUE AFUA_3G11890)-RELATED"/>
    <property type="match status" value="1"/>
</dbReference>
<proteinExistence type="predicted"/>
<reference evidence="2 3" key="1">
    <citation type="submission" date="2017-04" db="EMBL/GenBank/DDBJ databases">
        <authorList>
            <person name="Afonso C.L."/>
            <person name="Miller P.J."/>
            <person name="Scott M.A."/>
            <person name="Spackman E."/>
            <person name="Goraichik I."/>
            <person name="Dimitrov K.M."/>
            <person name="Suarez D.L."/>
            <person name="Swayne D.E."/>
        </authorList>
    </citation>
    <scope>NUCLEOTIDE SEQUENCE [LARGE SCALE GENOMIC DNA]</scope>
    <source>
        <strain evidence="2 3">USBA 355</strain>
    </source>
</reference>
<gene>
    <name evidence="2" type="ORF">SAMN05428998_13157</name>
</gene>
<evidence type="ECO:0000256" key="1">
    <source>
        <dbReference type="SAM" id="MobiDB-lite"/>
    </source>
</evidence>
<accession>A0A1Y6CLZ6</accession>
<feature type="region of interest" description="Disordered" evidence="1">
    <location>
        <begin position="1"/>
        <end position="21"/>
    </location>
</feature>
<dbReference type="PANTHER" id="PTHR42110:SF1">
    <property type="entry name" value="L-ASPARAGINASE, PUTATIVE (AFU_ORTHOLOGUE AFUA_3G11890)-RELATED"/>
    <property type="match status" value="1"/>
</dbReference>
<protein>
    <submittedName>
        <fullName evidence="2">Asparaginase</fullName>
    </submittedName>
</protein>
<dbReference type="InterPro" id="IPR010349">
    <property type="entry name" value="Asparaginase_II"/>
</dbReference>
<dbReference type="EMBL" id="FWZX01000031">
    <property type="protein sequence ID" value="SMF72775.1"/>
    <property type="molecule type" value="Genomic_DNA"/>
</dbReference>
<evidence type="ECO:0000313" key="2">
    <source>
        <dbReference type="EMBL" id="SMF72775.1"/>
    </source>
</evidence>
<evidence type="ECO:0000313" key="3">
    <source>
        <dbReference type="Proteomes" id="UP000192917"/>
    </source>
</evidence>
<dbReference type="Proteomes" id="UP000192917">
    <property type="component" value="Unassembled WGS sequence"/>
</dbReference>
<organism evidence="2 3">
    <name type="scientific">Tistlia consotensis USBA 355</name>
    <dbReference type="NCBI Taxonomy" id="560819"/>
    <lineage>
        <taxon>Bacteria</taxon>
        <taxon>Pseudomonadati</taxon>
        <taxon>Pseudomonadota</taxon>
        <taxon>Alphaproteobacteria</taxon>
        <taxon>Rhodospirillales</taxon>
        <taxon>Rhodovibrionaceae</taxon>
        <taxon>Tistlia</taxon>
    </lineage>
</organism>
<sequence>MHPHSADPSPTRPDTGASANPVLVEVTRGSMVESRHRGTFAVCDNEGHVVLQAGDIERLVYPRSAIKPLQALALVESGAADAFGCTPAEISLACASHDGEPLHSEAVKAWLGRIGLAPADLECGSHLPYNEEAAHALIRADKAPGPEHNNCSGKHSGFLSVAKRLGVPIAGYIEFGHPVQQMLLGILESMSGLALIEAPRGIDGCGIPQYGTPLGNLALAMARFADPADQPERRQAACRRVREAIVAEPAMIAGERRFCTRMIRATGGRAIVKTGAEGVYCAAIPELGLGVALKIDDGAGRAAEVTMGQLLRRLGIVDETLAEQLRPILRPTLHNRVGRAVGEIRPVQDFPS</sequence>
<name>A0A1Y6CLZ6_9PROT</name>
<dbReference type="AlphaFoldDB" id="A0A1Y6CLZ6"/>
<dbReference type="STRING" id="560819.SAMN05428998_13157"/>
<dbReference type="Pfam" id="PF06089">
    <property type="entry name" value="Asparaginase_II"/>
    <property type="match status" value="1"/>
</dbReference>
<keyword evidence="3" id="KW-1185">Reference proteome</keyword>
<dbReference type="RefSeq" id="WP_235017205.1">
    <property type="nucleotide sequence ID" value="NZ_FWZX01000031.1"/>
</dbReference>